<evidence type="ECO:0000259" key="2">
    <source>
        <dbReference type="PROSITE" id="PS50280"/>
    </source>
</evidence>
<dbReference type="Proteomes" id="UP000076727">
    <property type="component" value="Unassembled WGS sequence"/>
</dbReference>
<evidence type="ECO:0000313" key="4">
    <source>
        <dbReference type="Proteomes" id="UP000076727"/>
    </source>
</evidence>
<proteinExistence type="predicted"/>
<feature type="compositionally biased region" description="Basic and acidic residues" evidence="1">
    <location>
        <begin position="106"/>
        <end position="115"/>
    </location>
</feature>
<dbReference type="CDD" id="cd20071">
    <property type="entry name" value="SET_SMYD"/>
    <property type="match status" value="1"/>
</dbReference>
<dbReference type="EMBL" id="KV429049">
    <property type="protein sequence ID" value="KZT70741.1"/>
    <property type="molecule type" value="Genomic_DNA"/>
</dbReference>
<sequence>MDGPQYNIENVQGGQKLVSDSESGSASRAALLRVETHELSGRSYHASCAIPAGTIVMEADTPYSYTIWKPFRNEVCAECWRYDGGRRSFLTRRDDEEVPGEPGEGSGKEARAMNRQDRSGVGAGLWFCDANCQAAWLQREGREPIRLLRLLEEARRQKEVEKDKDGGFRLEHLGQAELSRENIDRAWDMVRQKEGLPKEVRRWRNLQLNHFETDMARYVLIALIHRHREVLVQMESEFRQRVQLGQENTADGTHVAKDISSTAQFGGAGWEDFAALQSNELWHLKTYHELLENQIRAFQALKGRFTSHVRPAASETRTSVTDKRGGAESTKENPESRYHQAMQTGLIDSDDFHDFEKTITIDNVRKAFSVDPGNSFGIWEMPLTEESELMGFAVYPKPSFFNHHCSPNVTKVRKGRSLQFVTTRPIEVGEELCISYGHVEKMSLEERQRELREGWFFECRCSRCVAESVTKGQ</sequence>
<dbReference type="STRING" id="1314783.A0A165RH32"/>
<dbReference type="InterPro" id="IPR050869">
    <property type="entry name" value="H3K4_H4K5_MeTrfase"/>
</dbReference>
<evidence type="ECO:0000256" key="1">
    <source>
        <dbReference type="SAM" id="MobiDB-lite"/>
    </source>
</evidence>
<organism evidence="3 4">
    <name type="scientific">Daedalea quercina L-15889</name>
    <dbReference type="NCBI Taxonomy" id="1314783"/>
    <lineage>
        <taxon>Eukaryota</taxon>
        <taxon>Fungi</taxon>
        <taxon>Dikarya</taxon>
        <taxon>Basidiomycota</taxon>
        <taxon>Agaricomycotina</taxon>
        <taxon>Agaricomycetes</taxon>
        <taxon>Polyporales</taxon>
        <taxon>Fomitopsis</taxon>
    </lineage>
</organism>
<dbReference type="PANTHER" id="PTHR12197:SF294">
    <property type="entry name" value="POTENTIAL PROTEIN LYSINE METHYLTRANSFERASE SET6"/>
    <property type="match status" value="1"/>
</dbReference>
<dbReference type="Pfam" id="PF00856">
    <property type="entry name" value="SET"/>
    <property type="match status" value="1"/>
</dbReference>
<accession>A0A165RH32</accession>
<feature type="region of interest" description="Disordered" evidence="1">
    <location>
        <begin position="1"/>
        <end position="22"/>
    </location>
</feature>
<name>A0A165RH32_9APHY</name>
<gene>
    <name evidence="3" type="ORF">DAEQUDRAFT_688603</name>
</gene>
<dbReference type="SUPFAM" id="SSF82199">
    <property type="entry name" value="SET domain"/>
    <property type="match status" value="1"/>
</dbReference>
<dbReference type="AlphaFoldDB" id="A0A165RH32"/>
<dbReference type="PANTHER" id="PTHR12197">
    <property type="entry name" value="HISTONE-LYSINE N-METHYLTRANSFERASE SMYD"/>
    <property type="match status" value="1"/>
</dbReference>
<feature type="compositionally biased region" description="Polar residues" evidence="1">
    <location>
        <begin position="7"/>
        <end position="22"/>
    </location>
</feature>
<reference evidence="3 4" key="1">
    <citation type="journal article" date="2016" name="Mol. Biol. Evol.">
        <title>Comparative Genomics of Early-Diverging Mushroom-Forming Fungi Provides Insights into the Origins of Lignocellulose Decay Capabilities.</title>
        <authorList>
            <person name="Nagy L.G."/>
            <person name="Riley R."/>
            <person name="Tritt A."/>
            <person name="Adam C."/>
            <person name="Daum C."/>
            <person name="Floudas D."/>
            <person name="Sun H."/>
            <person name="Yadav J.S."/>
            <person name="Pangilinan J."/>
            <person name="Larsson K.H."/>
            <person name="Matsuura K."/>
            <person name="Barry K."/>
            <person name="Labutti K."/>
            <person name="Kuo R."/>
            <person name="Ohm R.A."/>
            <person name="Bhattacharya S.S."/>
            <person name="Shirouzu T."/>
            <person name="Yoshinaga Y."/>
            <person name="Martin F.M."/>
            <person name="Grigoriev I.V."/>
            <person name="Hibbett D.S."/>
        </authorList>
    </citation>
    <scope>NUCLEOTIDE SEQUENCE [LARGE SCALE GENOMIC DNA]</scope>
    <source>
        <strain evidence="3 4">L-15889</strain>
    </source>
</reference>
<dbReference type="OrthoDB" id="1028014at2759"/>
<feature type="compositionally biased region" description="Basic and acidic residues" evidence="1">
    <location>
        <begin position="320"/>
        <end position="338"/>
    </location>
</feature>
<keyword evidence="4" id="KW-1185">Reference proteome</keyword>
<feature type="region of interest" description="Disordered" evidence="1">
    <location>
        <begin position="310"/>
        <end position="338"/>
    </location>
</feature>
<evidence type="ECO:0000313" key="3">
    <source>
        <dbReference type="EMBL" id="KZT70741.1"/>
    </source>
</evidence>
<feature type="domain" description="SET" evidence="2">
    <location>
        <begin position="332"/>
        <end position="437"/>
    </location>
</feature>
<dbReference type="GO" id="GO:0005634">
    <property type="term" value="C:nucleus"/>
    <property type="evidence" value="ECO:0007669"/>
    <property type="project" value="TreeGrafter"/>
</dbReference>
<dbReference type="InterPro" id="IPR046341">
    <property type="entry name" value="SET_dom_sf"/>
</dbReference>
<dbReference type="PROSITE" id="PS50280">
    <property type="entry name" value="SET"/>
    <property type="match status" value="1"/>
</dbReference>
<dbReference type="Gene3D" id="2.170.270.10">
    <property type="entry name" value="SET domain"/>
    <property type="match status" value="1"/>
</dbReference>
<protein>
    <submittedName>
        <fullName evidence="3">SET domain-containing protein</fullName>
    </submittedName>
</protein>
<feature type="region of interest" description="Disordered" evidence="1">
    <location>
        <begin position="93"/>
        <end position="115"/>
    </location>
</feature>
<dbReference type="InterPro" id="IPR001214">
    <property type="entry name" value="SET_dom"/>
</dbReference>